<dbReference type="AlphaFoldDB" id="A0A8J6UPZ0"/>
<keyword evidence="1" id="KW-0472">Membrane</keyword>
<keyword evidence="1" id="KW-0812">Transmembrane</keyword>
<accession>A0A8J6UPZ0</accession>
<proteinExistence type="predicted"/>
<name>A0A8J6UPZ0_9GAMM</name>
<evidence type="ECO:0000256" key="1">
    <source>
        <dbReference type="SAM" id="Phobius"/>
    </source>
</evidence>
<dbReference type="RefSeq" id="WP_191144906.1">
    <property type="nucleotide sequence ID" value="NZ_JACXAF010000012.1"/>
</dbReference>
<organism evidence="2 3">
    <name type="scientific">Neiella litorisoli</name>
    <dbReference type="NCBI Taxonomy" id="2771431"/>
    <lineage>
        <taxon>Bacteria</taxon>
        <taxon>Pseudomonadati</taxon>
        <taxon>Pseudomonadota</taxon>
        <taxon>Gammaproteobacteria</taxon>
        <taxon>Alteromonadales</taxon>
        <taxon>Echinimonadaceae</taxon>
        <taxon>Neiella</taxon>
    </lineage>
</organism>
<evidence type="ECO:0000313" key="2">
    <source>
        <dbReference type="EMBL" id="MBD1389807.1"/>
    </source>
</evidence>
<reference evidence="2" key="1">
    <citation type="submission" date="2020-09" db="EMBL/GenBank/DDBJ databases">
        <title>A novel bacterium of genus Neiella, isolated from South China Sea.</title>
        <authorList>
            <person name="Huang H."/>
            <person name="Mo K."/>
            <person name="Hu Y."/>
        </authorList>
    </citation>
    <scope>NUCLEOTIDE SEQUENCE</scope>
    <source>
        <strain evidence="2">HB171785</strain>
    </source>
</reference>
<evidence type="ECO:0000313" key="3">
    <source>
        <dbReference type="Proteomes" id="UP000638014"/>
    </source>
</evidence>
<feature type="transmembrane region" description="Helical" evidence="1">
    <location>
        <begin position="164"/>
        <end position="188"/>
    </location>
</feature>
<keyword evidence="3" id="KW-1185">Reference proteome</keyword>
<dbReference type="Proteomes" id="UP000638014">
    <property type="component" value="Unassembled WGS sequence"/>
</dbReference>
<comment type="caution">
    <text evidence="2">The sequence shown here is derived from an EMBL/GenBank/DDBJ whole genome shotgun (WGS) entry which is preliminary data.</text>
</comment>
<gene>
    <name evidence="2" type="ORF">IC617_10245</name>
</gene>
<dbReference type="EMBL" id="JACXAF010000012">
    <property type="protein sequence ID" value="MBD1389807.1"/>
    <property type="molecule type" value="Genomic_DNA"/>
</dbReference>
<sequence length="310" mass="34511">MSFAAKENLAGIWQRLSQRVSLWLWPEQQEADCSSRCYYCYKPYPIGLKGDALQQWAALQAQRLNPYHNGHSYSYLAKSGVAIWVSPSPFQGIPETACQQAMPDGTHVLHGNEQLYKQRWLNGSMVECLSIASQQELGASPTAINTQAPWAINHPFEQLIAKPVFWALTCSVVAFICLLWLAVGYTALSFQSILANERSAQIELELGDKLTQQMELQSQQSAIAGLSRWRMEYGVFPEAFAVVASIINQQGDWVVDVVQWQNKRLSIEFKANSLDITQVVSNLENSSVIANASIRPGSTSGVWIVEVGVK</sequence>
<keyword evidence="1" id="KW-1133">Transmembrane helix</keyword>
<protein>
    <submittedName>
        <fullName evidence="2">Uncharacterized protein</fullName>
    </submittedName>
</protein>